<protein>
    <submittedName>
        <fullName evidence="2">Uncharacterized protein</fullName>
    </submittedName>
</protein>
<evidence type="ECO:0000256" key="1">
    <source>
        <dbReference type="SAM" id="MobiDB-lite"/>
    </source>
</evidence>
<evidence type="ECO:0000313" key="3">
    <source>
        <dbReference type="Proteomes" id="UP000803884"/>
    </source>
</evidence>
<reference evidence="2 3" key="1">
    <citation type="journal article" date="2020" name="Microbiol. Resour. Announc.">
        <title>Draft Genome Sequence of a Cladosporium Species Isolated from the Mesophotic Ascidian Didemnum maculosum.</title>
        <authorList>
            <person name="Gioti A."/>
            <person name="Siaperas R."/>
            <person name="Nikolaivits E."/>
            <person name="Le Goff G."/>
            <person name="Ouazzani J."/>
            <person name="Kotoulas G."/>
            <person name="Topakas E."/>
        </authorList>
    </citation>
    <scope>NUCLEOTIDE SEQUENCE [LARGE SCALE GENOMIC DNA]</scope>
    <source>
        <strain evidence="2 3">TM138-S3</strain>
    </source>
</reference>
<dbReference type="GeneID" id="96003644"/>
<sequence length="305" mass="34719">MAGNKKKKPTMSITQPPPRASLTGIPPELRNTIYQHVVEDVEEVSISIRQLTKPEPEDSHLSVNDCLRQSLSKHPLSQTCRQLRAEFDPIHKHKALITGVKRYNFDAENYEVDCLEDLAEVLSKTLLHSLSEKTKHGFRVRFLLDNGALESVLELEKRASTPGRISSGLQKLGSVTKMNVCHLNVVLLFRRKTTPLAAKRACLTHKDEQNTMRALKNLHKTVKRISRERRLGYTDDADLAHWLCLVHGQAHRSHRREQEVARAIESRKKIEIAHTKKIKNELSKALEGKSQMEKLVTLEEFLDGA</sequence>
<feature type="region of interest" description="Disordered" evidence="1">
    <location>
        <begin position="1"/>
        <end position="26"/>
    </location>
</feature>
<dbReference type="Proteomes" id="UP000803884">
    <property type="component" value="Unassembled WGS sequence"/>
</dbReference>
<dbReference type="RefSeq" id="XP_069232150.1">
    <property type="nucleotide sequence ID" value="XM_069370806.1"/>
</dbReference>
<keyword evidence="3" id="KW-1185">Reference proteome</keyword>
<evidence type="ECO:0000313" key="2">
    <source>
        <dbReference type="EMBL" id="KAL1589045.1"/>
    </source>
</evidence>
<name>A0AB34L0F6_9PEZI</name>
<gene>
    <name evidence="2" type="ORF">WHR41_02200</name>
</gene>
<accession>A0AB34L0F6</accession>
<organism evidence="2 3">
    <name type="scientific">Cladosporium halotolerans</name>
    <dbReference type="NCBI Taxonomy" id="1052096"/>
    <lineage>
        <taxon>Eukaryota</taxon>
        <taxon>Fungi</taxon>
        <taxon>Dikarya</taxon>
        <taxon>Ascomycota</taxon>
        <taxon>Pezizomycotina</taxon>
        <taxon>Dothideomycetes</taxon>
        <taxon>Dothideomycetidae</taxon>
        <taxon>Cladosporiales</taxon>
        <taxon>Cladosporiaceae</taxon>
        <taxon>Cladosporium</taxon>
    </lineage>
</organism>
<comment type="caution">
    <text evidence="2">The sequence shown here is derived from an EMBL/GenBank/DDBJ whole genome shotgun (WGS) entry which is preliminary data.</text>
</comment>
<proteinExistence type="predicted"/>
<dbReference type="EMBL" id="JAAQHG020000005">
    <property type="protein sequence ID" value="KAL1589045.1"/>
    <property type="molecule type" value="Genomic_DNA"/>
</dbReference>
<dbReference type="AlphaFoldDB" id="A0AB34L0F6"/>